<dbReference type="STRING" id="1544413.Clow_01715"/>
<proteinExistence type="predicted"/>
<dbReference type="PANTHER" id="PTHR43479">
    <property type="entry name" value="ACREF/ENVCD OPERON REPRESSOR-RELATED"/>
    <property type="match status" value="1"/>
</dbReference>
<dbReference type="PATRIC" id="fig|1544413.3.peg.1724"/>
<dbReference type="InterPro" id="IPR009057">
    <property type="entry name" value="Homeodomain-like_sf"/>
</dbReference>
<dbReference type="GO" id="GO:0003677">
    <property type="term" value="F:DNA binding"/>
    <property type="evidence" value="ECO:0007669"/>
    <property type="project" value="UniProtKB-UniRule"/>
</dbReference>
<gene>
    <name evidence="4" type="primary">betI_2</name>
    <name evidence="4" type="ORF">Clow_01715</name>
</gene>
<dbReference type="AlphaFoldDB" id="A0A0Q0U299"/>
<sequence length="196" mass="21331">MASLRETKKAATRDSLAEAAAILVLTQGAEGLTVARIAETAGVSPRTFHNYFSSREEALFHSILQRITSVLAEVEAIAGDLPLLDAIEKTAVEGLYRDNDASSSIFVLFRLCEVAEVLIGGDKQIKDSLRKELESFNARLQALYPELDEFEINIISGAAAHAIGTALIETYQRGELDPAKVEPKVRRGFAVLRSLS</sequence>
<feature type="DNA-binding region" description="H-T-H motif" evidence="2">
    <location>
        <begin position="33"/>
        <end position="52"/>
    </location>
</feature>
<protein>
    <submittedName>
        <fullName evidence="4">HTH-type transcriptional regulator BetI</fullName>
    </submittedName>
</protein>
<evidence type="ECO:0000313" key="5">
    <source>
        <dbReference type="Proteomes" id="UP000050488"/>
    </source>
</evidence>
<organism evidence="4 5">
    <name type="scientific">Corynebacterium lowii</name>
    <dbReference type="NCBI Taxonomy" id="1544413"/>
    <lineage>
        <taxon>Bacteria</taxon>
        <taxon>Bacillati</taxon>
        <taxon>Actinomycetota</taxon>
        <taxon>Actinomycetes</taxon>
        <taxon>Mycobacteriales</taxon>
        <taxon>Corynebacteriaceae</taxon>
        <taxon>Corynebacterium</taxon>
    </lineage>
</organism>
<evidence type="ECO:0000256" key="2">
    <source>
        <dbReference type="PROSITE-ProRule" id="PRU00335"/>
    </source>
</evidence>
<accession>A0A0Q0U299</accession>
<dbReference type="RefSeq" id="WP_055178310.1">
    <property type="nucleotide sequence ID" value="NZ_JAUSQY010000001.1"/>
</dbReference>
<evidence type="ECO:0000256" key="1">
    <source>
        <dbReference type="ARBA" id="ARBA00023125"/>
    </source>
</evidence>
<dbReference type="Proteomes" id="UP000050488">
    <property type="component" value="Unassembled WGS sequence"/>
</dbReference>
<dbReference type="InterPro" id="IPR050624">
    <property type="entry name" value="HTH-type_Tx_Regulator"/>
</dbReference>
<comment type="caution">
    <text evidence="4">The sequence shown here is derived from an EMBL/GenBank/DDBJ whole genome shotgun (WGS) entry which is preliminary data.</text>
</comment>
<dbReference type="PANTHER" id="PTHR43479:SF11">
    <property type="entry name" value="ACREF_ENVCD OPERON REPRESSOR-RELATED"/>
    <property type="match status" value="1"/>
</dbReference>
<dbReference type="SUPFAM" id="SSF46689">
    <property type="entry name" value="Homeodomain-like"/>
    <property type="match status" value="1"/>
</dbReference>
<dbReference type="Gene3D" id="1.10.357.10">
    <property type="entry name" value="Tetracycline Repressor, domain 2"/>
    <property type="match status" value="1"/>
</dbReference>
<feature type="domain" description="HTH tetR-type" evidence="3">
    <location>
        <begin position="10"/>
        <end position="70"/>
    </location>
</feature>
<dbReference type="Pfam" id="PF00440">
    <property type="entry name" value="TetR_N"/>
    <property type="match status" value="1"/>
</dbReference>
<name>A0A0Q0U299_9CORY</name>
<dbReference type="InterPro" id="IPR001647">
    <property type="entry name" value="HTH_TetR"/>
</dbReference>
<dbReference type="OrthoDB" id="8688418at2"/>
<dbReference type="PROSITE" id="PS50977">
    <property type="entry name" value="HTH_TETR_2"/>
    <property type="match status" value="1"/>
</dbReference>
<reference evidence="4 5" key="1">
    <citation type="submission" date="2015-10" db="EMBL/GenBank/DDBJ databases">
        <title>Corynebacteirum lowii and Corynebacterium oculi species nova, derived from human clinical disease and and emended description of Corynebacterium mastiditis.</title>
        <authorList>
            <person name="Bernard K."/>
            <person name="Pacheco A.L."/>
            <person name="Mcdougall C."/>
            <person name="Burtx T."/>
            <person name="Weibe D."/>
            <person name="Tyler S."/>
            <person name="Olson A.B."/>
            <person name="Cnockaert M."/>
            <person name="Eguchi H."/>
            <person name="Kuwahara T."/>
            <person name="Nakayama-Imaohji H."/>
            <person name="Boudewijins M."/>
            <person name="Van Hoecke F."/>
            <person name="Bernier A.-M."/>
            <person name="Vandamme P."/>
        </authorList>
    </citation>
    <scope>NUCLEOTIDE SEQUENCE [LARGE SCALE GENOMIC DNA]</scope>
    <source>
        <strain evidence="4 5">NML 130206</strain>
    </source>
</reference>
<dbReference type="EMBL" id="LKEV01000005">
    <property type="protein sequence ID" value="KQB85973.1"/>
    <property type="molecule type" value="Genomic_DNA"/>
</dbReference>
<evidence type="ECO:0000313" key="4">
    <source>
        <dbReference type="EMBL" id="KQB85973.1"/>
    </source>
</evidence>
<keyword evidence="5" id="KW-1185">Reference proteome</keyword>
<keyword evidence="1 2" id="KW-0238">DNA-binding</keyword>
<evidence type="ECO:0000259" key="3">
    <source>
        <dbReference type="PROSITE" id="PS50977"/>
    </source>
</evidence>